<name>A0A2W2BX81_9HYPH</name>
<dbReference type="EMBL" id="QKVK01000002">
    <property type="protein sequence ID" value="PZF78056.1"/>
    <property type="molecule type" value="Genomic_DNA"/>
</dbReference>
<protein>
    <submittedName>
        <fullName evidence="2">DUF1311 domain-containing protein</fullName>
    </submittedName>
</protein>
<gene>
    <name evidence="2" type="ORF">DK847_06425</name>
</gene>
<reference evidence="3" key="1">
    <citation type="submission" date="2018-06" db="EMBL/GenBank/DDBJ databases">
        <title>Aestuariibacter litoralis strain KCTC 52945T.</title>
        <authorList>
            <person name="Li X."/>
            <person name="Salam N."/>
            <person name="Li J.-L."/>
            <person name="Chen Y.-M."/>
            <person name="Yang Z.-W."/>
            <person name="Zhang L.-Y."/>
            <person name="Han M.-X."/>
            <person name="Xiao M."/>
            <person name="Li W.-J."/>
        </authorList>
    </citation>
    <scope>NUCLEOTIDE SEQUENCE [LARGE SCALE GENOMIC DNA]</scope>
    <source>
        <strain evidence="3">KCTC 52945</strain>
    </source>
</reference>
<keyword evidence="3" id="KW-1185">Reference proteome</keyword>
<comment type="caution">
    <text evidence="2">The sequence shown here is derived from an EMBL/GenBank/DDBJ whole genome shotgun (WGS) entry which is preliminary data.</text>
</comment>
<feature type="domain" description="Lysozyme inhibitor LprI-like N-terminal" evidence="1">
    <location>
        <begin position="50"/>
        <end position="156"/>
    </location>
</feature>
<sequence length="162" mass="17231">MTLVLISPAHSDPLFSPELTSACVSAAVSASPGLSGSAVLDCIGKASQACMTSPGGDTTIGMVDCLQGELAYWDKRLNAAYAKRLAVARKDDAEMKSARTAKVSVEESLRNMQRAWIAFRDAACLYEQVQWMGGSGGGPATAACRLQETARQALRLEGWWSQ</sequence>
<dbReference type="InterPro" id="IPR009739">
    <property type="entry name" value="LprI-like_N"/>
</dbReference>
<dbReference type="RefSeq" id="WP_111197293.1">
    <property type="nucleotide sequence ID" value="NZ_QKVK01000002.1"/>
</dbReference>
<organism evidence="2 3">
    <name type="scientific">Aestuariivirga litoralis</name>
    <dbReference type="NCBI Taxonomy" id="2650924"/>
    <lineage>
        <taxon>Bacteria</taxon>
        <taxon>Pseudomonadati</taxon>
        <taxon>Pseudomonadota</taxon>
        <taxon>Alphaproteobacteria</taxon>
        <taxon>Hyphomicrobiales</taxon>
        <taxon>Aestuariivirgaceae</taxon>
        <taxon>Aestuariivirga</taxon>
    </lineage>
</organism>
<evidence type="ECO:0000313" key="2">
    <source>
        <dbReference type="EMBL" id="PZF78056.1"/>
    </source>
</evidence>
<dbReference type="Pfam" id="PF07007">
    <property type="entry name" value="LprI"/>
    <property type="match status" value="1"/>
</dbReference>
<dbReference type="Proteomes" id="UP000248795">
    <property type="component" value="Unassembled WGS sequence"/>
</dbReference>
<evidence type="ECO:0000313" key="3">
    <source>
        <dbReference type="Proteomes" id="UP000248795"/>
    </source>
</evidence>
<dbReference type="AlphaFoldDB" id="A0A2W2BX81"/>
<evidence type="ECO:0000259" key="1">
    <source>
        <dbReference type="Pfam" id="PF07007"/>
    </source>
</evidence>
<dbReference type="Gene3D" id="1.20.1270.180">
    <property type="match status" value="1"/>
</dbReference>
<accession>A0A2W2BX81</accession>
<proteinExistence type="predicted"/>